<reference evidence="1" key="1">
    <citation type="submission" date="2012-11" db="EMBL/GenBank/DDBJ databases">
        <authorList>
            <person name="Lucero-Rivera Y.E."/>
            <person name="Tovar-Ramirez D."/>
        </authorList>
    </citation>
    <scope>NUCLEOTIDE SEQUENCE</scope>
    <source>
        <tissue evidence="1">Salivary gland</tissue>
    </source>
</reference>
<reference evidence="1" key="2">
    <citation type="journal article" date="2015" name="J. Proteomics">
        <title>Sexual differences in the sialomes of the zebra tick, Rhipicephalus pulchellus.</title>
        <authorList>
            <person name="Tan A.W."/>
            <person name="Francischetti I.M."/>
            <person name="Slovak M."/>
            <person name="Kini R.M."/>
            <person name="Ribeiro J.M."/>
        </authorList>
    </citation>
    <scope>NUCLEOTIDE SEQUENCE</scope>
    <source>
        <tissue evidence="1">Salivary gland</tissue>
    </source>
</reference>
<dbReference type="EMBL" id="GACK01009243">
    <property type="protein sequence ID" value="JAA55791.1"/>
    <property type="molecule type" value="mRNA"/>
</dbReference>
<accession>L7LUN7</accession>
<dbReference type="AlphaFoldDB" id="L7LUN7"/>
<organism evidence="1">
    <name type="scientific">Rhipicephalus pulchellus</name>
    <name type="common">Yellow backed tick</name>
    <name type="synonym">Dermacentor pulchellus</name>
    <dbReference type="NCBI Taxonomy" id="72859"/>
    <lineage>
        <taxon>Eukaryota</taxon>
        <taxon>Metazoa</taxon>
        <taxon>Ecdysozoa</taxon>
        <taxon>Arthropoda</taxon>
        <taxon>Chelicerata</taxon>
        <taxon>Arachnida</taxon>
        <taxon>Acari</taxon>
        <taxon>Parasitiformes</taxon>
        <taxon>Ixodida</taxon>
        <taxon>Ixodoidea</taxon>
        <taxon>Ixodidae</taxon>
        <taxon>Rhipicephalinae</taxon>
        <taxon>Rhipicephalus</taxon>
        <taxon>Rhipicephalus</taxon>
    </lineage>
</organism>
<evidence type="ECO:0000313" key="1">
    <source>
        <dbReference type="EMBL" id="JAA55791.1"/>
    </source>
</evidence>
<name>L7LUN7_RHIPC</name>
<protein>
    <submittedName>
        <fullName evidence="1">Uncharacterized protein</fullName>
    </submittedName>
</protein>
<proteinExistence type="evidence at transcript level"/>
<sequence length="204" mass="22781">MFTLAFPRIHVLGASSATARSARLRTWVVAYVRIKRHGLKIGSQQPYFITLQANRPWPGPKKNSYHTEICMSCDRMTEVSLYNVCFMMVDGVHQKVFHESVRELIQLPAQTTEARQPVASAAKEIVPLMHLALFSEGRVTGRPARDVSLECAPIGGDLCASAFQKEMTQTSKLYPTIATRYCRKSLVGRGRHLGALLCRHGRPA</sequence>